<evidence type="ECO:0000256" key="1">
    <source>
        <dbReference type="ARBA" id="ARBA00023125"/>
    </source>
</evidence>
<dbReference type="AlphaFoldDB" id="A0A561XPY0"/>
<dbReference type="GO" id="GO:0003700">
    <property type="term" value="F:DNA-binding transcription factor activity"/>
    <property type="evidence" value="ECO:0007669"/>
    <property type="project" value="TreeGrafter"/>
</dbReference>
<dbReference type="PANTHER" id="PTHR30055:SF207">
    <property type="entry name" value="HTH-TYPE TRANSCRIPTIONAL REPRESSOR FATR"/>
    <property type="match status" value="1"/>
</dbReference>
<dbReference type="InterPro" id="IPR009057">
    <property type="entry name" value="Homeodomain-like_sf"/>
</dbReference>
<evidence type="ECO:0000313" key="5">
    <source>
        <dbReference type="Proteomes" id="UP000321485"/>
    </source>
</evidence>
<dbReference type="RefSeq" id="WP_146870887.1">
    <property type="nucleotide sequence ID" value="NZ_VJWE01000012.1"/>
</dbReference>
<dbReference type="InterPro" id="IPR054422">
    <property type="entry name" value="TetR-like_HI_0893_C"/>
</dbReference>
<keyword evidence="1 2" id="KW-0238">DNA-binding</keyword>
<name>A0A561XPY0_ACIDE</name>
<dbReference type="Pfam" id="PF00440">
    <property type="entry name" value="TetR_N"/>
    <property type="match status" value="1"/>
</dbReference>
<dbReference type="GeneID" id="51111178"/>
<feature type="DNA-binding region" description="H-T-H motif" evidence="2">
    <location>
        <begin position="29"/>
        <end position="48"/>
    </location>
</feature>
<dbReference type="Gene3D" id="1.10.357.10">
    <property type="entry name" value="Tetracycline Repressor, domain 2"/>
    <property type="match status" value="1"/>
</dbReference>
<feature type="domain" description="HTH tetR-type" evidence="3">
    <location>
        <begin position="6"/>
        <end position="66"/>
    </location>
</feature>
<dbReference type="Pfam" id="PF22604">
    <property type="entry name" value="TetR_HI_0893_C"/>
    <property type="match status" value="1"/>
</dbReference>
<evidence type="ECO:0000256" key="2">
    <source>
        <dbReference type="PROSITE-ProRule" id="PRU00335"/>
    </source>
</evidence>
<sequence length="190" mass="21359">MKPKDDEKQRAIAQATFELVAQRGLSGLTLADIARAAGVATSTLYVYYPSKDELISQLYQDAKTVTAARIMDGIEPGMPYRARVRRAWGNLLRHRLDQYAEVVFQEQYYNSPWFTQGNREFSTRLMAGFFALMEEGQLQEILKAVPIPLLTASLVGSVRETGNLIRTQVLPDDEAVHQMAFGLCWDAIKA</sequence>
<protein>
    <submittedName>
        <fullName evidence="4">TetR family transcriptional regulator</fullName>
    </submittedName>
</protein>
<dbReference type="GO" id="GO:0000976">
    <property type="term" value="F:transcription cis-regulatory region binding"/>
    <property type="evidence" value="ECO:0007669"/>
    <property type="project" value="TreeGrafter"/>
</dbReference>
<reference evidence="4 5" key="1">
    <citation type="journal article" date="2015" name="Stand. Genomic Sci.">
        <title>Genomic Encyclopedia of Bacterial and Archaeal Type Strains, Phase III: the genomes of soil and plant-associated and newly described type strains.</title>
        <authorList>
            <person name="Whitman W.B."/>
            <person name="Woyke T."/>
            <person name="Klenk H.P."/>
            <person name="Zhou Y."/>
            <person name="Lilburn T.G."/>
            <person name="Beck B.J."/>
            <person name="De Vos P."/>
            <person name="Vandamme P."/>
            <person name="Eisen J.A."/>
            <person name="Garrity G."/>
            <person name="Hugenholtz P."/>
            <person name="Kyrpides N.C."/>
        </authorList>
    </citation>
    <scope>NUCLEOTIDE SEQUENCE [LARGE SCALE GENOMIC DNA]</scope>
    <source>
        <strain evidence="4 5">DSM 64</strain>
    </source>
</reference>
<dbReference type="PRINTS" id="PR00455">
    <property type="entry name" value="HTHTETR"/>
</dbReference>
<evidence type="ECO:0000259" key="3">
    <source>
        <dbReference type="PROSITE" id="PS50977"/>
    </source>
</evidence>
<dbReference type="InterPro" id="IPR050109">
    <property type="entry name" value="HTH-type_TetR-like_transc_reg"/>
</dbReference>
<comment type="caution">
    <text evidence="4">The sequence shown here is derived from an EMBL/GenBank/DDBJ whole genome shotgun (WGS) entry which is preliminary data.</text>
</comment>
<evidence type="ECO:0000313" key="4">
    <source>
        <dbReference type="EMBL" id="TWG38172.1"/>
    </source>
</evidence>
<dbReference type="Proteomes" id="UP000321485">
    <property type="component" value="Unassembled WGS sequence"/>
</dbReference>
<dbReference type="InterPro" id="IPR001647">
    <property type="entry name" value="HTH_TetR"/>
</dbReference>
<gene>
    <name evidence="4" type="ORF">ATF69_2112</name>
</gene>
<dbReference type="PROSITE" id="PS50977">
    <property type="entry name" value="HTH_TETR_2"/>
    <property type="match status" value="1"/>
</dbReference>
<proteinExistence type="predicted"/>
<organism evidence="4 5">
    <name type="scientific">Acidovorax delafieldii</name>
    <name type="common">Pseudomonas delafieldii</name>
    <dbReference type="NCBI Taxonomy" id="47920"/>
    <lineage>
        <taxon>Bacteria</taxon>
        <taxon>Pseudomonadati</taxon>
        <taxon>Pseudomonadota</taxon>
        <taxon>Betaproteobacteria</taxon>
        <taxon>Burkholderiales</taxon>
        <taxon>Comamonadaceae</taxon>
        <taxon>Acidovorax</taxon>
    </lineage>
</organism>
<accession>A0A561XPY0</accession>
<dbReference type="SUPFAM" id="SSF46689">
    <property type="entry name" value="Homeodomain-like"/>
    <property type="match status" value="1"/>
</dbReference>
<dbReference type="EMBL" id="VJWE01000012">
    <property type="protein sequence ID" value="TWG38172.1"/>
    <property type="molecule type" value="Genomic_DNA"/>
</dbReference>
<dbReference type="PANTHER" id="PTHR30055">
    <property type="entry name" value="HTH-TYPE TRANSCRIPTIONAL REGULATOR RUTR"/>
    <property type="match status" value="1"/>
</dbReference>